<evidence type="ECO:0000259" key="1">
    <source>
        <dbReference type="Pfam" id="PF05050"/>
    </source>
</evidence>
<name>A0A1M4SN23_9FIRM</name>
<dbReference type="Proteomes" id="UP000184404">
    <property type="component" value="Unassembled WGS sequence"/>
</dbReference>
<dbReference type="InterPro" id="IPR052514">
    <property type="entry name" value="SAM-dependent_MTase"/>
</dbReference>
<dbReference type="SUPFAM" id="SSF53335">
    <property type="entry name" value="S-adenosyl-L-methionine-dependent methyltransferases"/>
    <property type="match status" value="1"/>
</dbReference>
<dbReference type="STRING" id="1123243.SAMN02745190_00191"/>
<dbReference type="OrthoDB" id="5329963at2"/>
<accession>A0A1M4SN23</accession>
<dbReference type="PANTHER" id="PTHR34203:SF15">
    <property type="entry name" value="SLL1173 PROTEIN"/>
    <property type="match status" value="1"/>
</dbReference>
<protein>
    <submittedName>
        <fullName evidence="2">Methyltransferase, FkbM family</fullName>
    </submittedName>
</protein>
<feature type="domain" description="Methyltransferase FkbM" evidence="1">
    <location>
        <begin position="200"/>
        <end position="348"/>
    </location>
</feature>
<dbReference type="InterPro" id="IPR029063">
    <property type="entry name" value="SAM-dependent_MTases_sf"/>
</dbReference>
<proteinExistence type="predicted"/>
<dbReference type="GO" id="GO:0032259">
    <property type="term" value="P:methylation"/>
    <property type="evidence" value="ECO:0007669"/>
    <property type="project" value="UniProtKB-KW"/>
</dbReference>
<reference evidence="2 3" key="1">
    <citation type="submission" date="2016-11" db="EMBL/GenBank/DDBJ databases">
        <authorList>
            <person name="Jaros S."/>
            <person name="Januszkiewicz K."/>
            <person name="Wedrychowicz H."/>
        </authorList>
    </citation>
    <scope>NUCLEOTIDE SEQUENCE [LARGE SCALE GENOMIC DNA]</scope>
    <source>
        <strain evidence="2 3">DSM 10502</strain>
    </source>
</reference>
<dbReference type="PANTHER" id="PTHR34203">
    <property type="entry name" value="METHYLTRANSFERASE, FKBM FAMILY PROTEIN"/>
    <property type="match status" value="1"/>
</dbReference>
<dbReference type="Gene3D" id="3.40.50.150">
    <property type="entry name" value="Vaccinia Virus protein VP39"/>
    <property type="match status" value="1"/>
</dbReference>
<keyword evidence="3" id="KW-1185">Reference proteome</keyword>
<keyword evidence="2" id="KW-0808">Transferase</keyword>
<keyword evidence="2" id="KW-0489">Methyltransferase</keyword>
<dbReference type="RefSeq" id="WP_094756389.1">
    <property type="nucleotide sequence ID" value="NZ_FQUG01000002.1"/>
</dbReference>
<dbReference type="AlphaFoldDB" id="A0A1M4SN23"/>
<dbReference type="GO" id="GO:0008168">
    <property type="term" value="F:methyltransferase activity"/>
    <property type="evidence" value="ECO:0007669"/>
    <property type="project" value="UniProtKB-KW"/>
</dbReference>
<evidence type="ECO:0000313" key="3">
    <source>
        <dbReference type="Proteomes" id="UP000184404"/>
    </source>
</evidence>
<evidence type="ECO:0000313" key="2">
    <source>
        <dbReference type="EMBL" id="SHE33578.1"/>
    </source>
</evidence>
<sequence length="360" mass="41643">MNIPYHQIILQELDKIDLKKKIVIYPFGEQGRLTKNILNGLYGIQEFMIVDNYLSESEERIKSLEDLAKENLEDVLILIASDRRDIHEELLRRLCEIVPSSEYKELFTEFTGEHVKYNHGCSRALFYKIDLTGIEENNMQYSPSKTKSVFFLPYIYTDFIQQLIFITDDYFEVKNLNYVFNEFKDGVIRDEISAEGICIDVGANIGNHTLFMANEVNAKKIIAFEPIYETFRILKKNIRINGLEEKVIPHNVGCADVKGNAALEKYDYENIGGTGLVLNDGSIPLITLDDFDFGEEVKFIKIDVEGMELCVLKGSSELIRKYHPYIMVESFSKQSRQVKNYLNSFGYSCVQLDDSNYLFY</sequence>
<dbReference type="Pfam" id="PF05050">
    <property type="entry name" value="Methyltransf_21"/>
    <property type="match status" value="1"/>
</dbReference>
<organism evidence="2 3">
    <name type="scientific">Schwartzia succinivorans DSM 10502</name>
    <dbReference type="NCBI Taxonomy" id="1123243"/>
    <lineage>
        <taxon>Bacteria</taxon>
        <taxon>Bacillati</taxon>
        <taxon>Bacillota</taxon>
        <taxon>Negativicutes</taxon>
        <taxon>Selenomonadales</taxon>
        <taxon>Selenomonadaceae</taxon>
        <taxon>Schwartzia</taxon>
    </lineage>
</organism>
<gene>
    <name evidence="2" type="ORF">SAMN02745190_00191</name>
</gene>
<dbReference type="EMBL" id="FQUG01000002">
    <property type="protein sequence ID" value="SHE33578.1"/>
    <property type="molecule type" value="Genomic_DNA"/>
</dbReference>
<dbReference type="InterPro" id="IPR006342">
    <property type="entry name" value="FkbM_mtfrase"/>
</dbReference>
<dbReference type="NCBIfam" id="TIGR01444">
    <property type="entry name" value="fkbM_fam"/>
    <property type="match status" value="1"/>
</dbReference>